<comment type="caution">
    <text evidence="1">The sequence shown here is derived from an EMBL/GenBank/DDBJ whole genome shotgun (WGS) entry which is preliminary data.</text>
</comment>
<dbReference type="EMBL" id="JAUSTZ010000037">
    <property type="protein sequence ID" value="MDQ0228734.1"/>
    <property type="molecule type" value="Genomic_DNA"/>
</dbReference>
<name>A0ABT9Z902_9BACI</name>
<keyword evidence="2" id="KW-1185">Reference proteome</keyword>
<evidence type="ECO:0000313" key="2">
    <source>
        <dbReference type="Proteomes" id="UP001232245"/>
    </source>
</evidence>
<dbReference type="Proteomes" id="UP001232245">
    <property type="component" value="Unassembled WGS sequence"/>
</dbReference>
<accession>A0ABT9Z902</accession>
<dbReference type="RefSeq" id="WP_174880371.1">
    <property type="nucleotide sequence ID" value="NZ_CADEPK010000160.1"/>
</dbReference>
<proteinExistence type="predicted"/>
<organism evidence="1 2">
    <name type="scientific">Metabacillus niabensis</name>
    <dbReference type="NCBI Taxonomy" id="324854"/>
    <lineage>
        <taxon>Bacteria</taxon>
        <taxon>Bacillati</taxon>
        <taxon>Bacillota</taxon>
        <taxon>Bacilli</taxon>
        <taxon>Bacillales</taxon>
        <taxon>Bacillaceae</taxon>
        <taxon>Metabacillus</taxon>
    </lineage>
</organism>
<protein>
    <submittedName>
        <fullName evidence="1">Uncharacterized protein</fullName>
    </submittedName>
</protein>
<sequence length="50" mass="5549">MSINKFRSFLYSFAKLLGDINSVKKGTVGKRIARRAVGKATGKAMNKLFK</sequence>
<evidence type="ECO:0000313" key="1">
    <source>
        <dbReference type="EMBL" id="MDQ0228734.1"/>
    </source>
</evidence>
<gene>
    <name evidence="1" type="ORF">J2S02_005137</name>
</gene>
<reference evidence="1 2" key="1">
    <citation type="submission" date="2023-07" db="EMBL/GenBank/DDBJ databases">
        <title>Genomic Encyclopedia of Type Strains, Phase IV (KMG-IV): sequencing the most valuable type-strain genomes for metagenomic binning, comparative biology and taxonomic classification.</title>
        <authorList>
            <person name="Goeker M."/>
        </authorList>
    </citation>
    <scope>NUCLEOTIDE SEQUENCE [LARGE SCALE GENOMIC DNA]</scope>
    <source>
        <strain evidence="1 2">DSM 17723</strain>
    </source>
</reference>